<dbReference type="PANTHER" id="PTHR43400:SF7">
    <property type="entry name" value="FAD-DEPENDENT OXIDOREDUCTASE 2 FAD BINDING DOMAIN-CONTAINING PROTEIN"/>
    <property type="match status" value="1"/>
</dbReference>
<dbReference type="NCBIfam" id="TIGR01813">
    <property type="entry name" value="flavo_cyto_c"/>
    <property type="match status" value="1"/>
</dbReference>
<evidence type="ECO:0000256" key="3">
    <source>
        <dbReference type="ARBA" id="ARBA00022827"/>
    </source>
</evidence>
<dbReference type="KEGG" id="sutt:SUTMEG_14050"/>
<evidence type="ECO:0000313" key="7">
    <source>
        <dbReference type="EMBL" id="BBF23514.1"/>
    </source>
</evidence>
<dbReference type="PROSITE" id="PS51257">
    <property type="entry name" value="PROKAR_LIPOPROTEIN"/>
    <property type="match status" value="1"/>
</dbReference>
<dbReference type="Proteomes" id="UP000271003">
    <property type="component" value="Chromosome"/>
</dbReference>
<gene>
    <name evidence="7" type="ORF">SUTMEG_14050</name>
</gene>
<comment type="cofactor">
    <cofactor evidence="1">
        <name>FAD</name>
        <dbReference type="ChEBI" id="CHEBI:57692"/>
    </cofactor>
</comment>
<feature type="chain" id="PRO_5022265298" description="FAD-dependent oxidoreductase 2 FAD-binding domain-containing protein" evidence="5">
    <location>
        <begin position="26"/>
        <end position="497"/>
    </location>
</feature>
<dbReference type="EMBL" id="AP018786">
    <property type="protein sequence ID" value="BBF23514.1"/>
    <property type="molecule type" value="Genomic_DNA"/>
</dbReference>
<feature type="domain" description="FAD-dependent oxidoreductase 2 FAD-binding" evidence="6">
    <location>
        <begin position="39"/>
        <end position="477"/>
    </location>
</feature>
<dbReference type="Gene3D" id="3.50.50.60">
    <property type="entry name" value="FAD/NAD(P)-binding domain"/>
    <property type="match status" value="1"/>
</dbReference>
<reference evidence="7 8" key="1">
    <citation type="journal article" date="2018" name="Int. J. Syst. Evol. Microbiol.">
        <title>Mesosutterella multiformis gen. nov., sp. nov., a member of the family Sutterellaceae and Sutterella megalosphaeroides sp. nov., isolated from human faeces.</title>
        <authorList>
            <person name="Sakamoto M."/>
            <person name="Ikeyama N."/>
            <person name="Kunihiro T."/>
            <person name="Iino T."/>
            <person name="Yuki M."/>
            <person name="Ohkuma M."/>
        </authorList>
    </citation>
    <scope>NUCLEOTIDE SEQUENCE [LARGE SCALE GENOMIC DNA]</scope>
    <source>
        <strain evidence="7 8">6FBBBH3</strain>
    </source>
</reference>
<evidence type="ECO:0000256" key="4">
    <source>
        <dbReference type="ARBA" id="ARBA00023002"/>
    </source>
</evidence>
<protein>
    <recommendedName>
        <fullName evidence="6">FAD-dependent oxidoreductase 2 FAD-binding domain-containing protein</fullName>
    </recommendedName>
</protein>
<dbReference type="InterPro" id="IPR027477">
    <property type="entry name" value="Succ_DH/fumarate_Rdtase_cat_sf"/>
</dbReference>
<evidence type="ECO:0000256" key="1">
    <source>
        <dbReference type="ARBA" id="ARBA00001974"/>
    </source>
</evidence>
<dbReference type="InterPro" id="IPR050315">
    <property type="entry name" value="FAD-oxidoreductase_2"/>
</dbReference>
<keyword evidence="5" id="KW-0732">Signal</keyword>
<dbReference type="InterPro" id="IPR036188">
    <property type="entry name" value="FAD/NAD-bd_sf"/>
</dbReference>
<dbReference type="InterPro" id="IPR003953">
    <property type="entry name" value="FAD-dep_OxRdtase_2_FAD-bd"/>
</dbReference>
<dbReference type="Pfam" id="PF00890">
    <property type="entry name" value="FAD_binding_2"/>
    <property type="match status" value="1"/>
</dbReference>
<proteinExistence type="inferred from homology"/>
<accession>A0A2Z6IAU6</accession>
<keyword evidence="4 5" id="KW-0560">Oxidoreductase</keyword>
<keyword evidence="8" id="KW-1185">Reference proteome</keyword>
<dbReference type="AlphaFoldDB" id="A0A2Z6IAU6"/>
<dbReference type="OrthoDB" id="9813348at2"/>
<sequence length="497" mass="53800">MQRRNFFGLALAAGAGCLASAPASAVSTKSPEKWDRSADMVIVGAGGGGLMAAAFARKTGLNVLVVEKMGLVGGSTLLCGGEWSVADSDEQRAAGIKDSEEIFLKDMLEVGGHRNDPELVKAMIKSGRAAYEFVTQELGLKPDHVSAVSGMSVPRAHHFTPSDLIGKLWEYDKAQGVDFLMNTRVERLTWDSDAERINGMRARTKDGKTLYIEAKRGVLIASGGFTRNPKLLEKYNPLMMKTEPEGGMGNTGDGMLMAQAYGADTLDTQYIKATFGYRPDAKKYSADTLHGYYDGAIIVNSDGKRFVNESLSYKLLADAALVQKDPNNFQLFDEPLRVAMRNKSAKYKKLLSPMDNGGETDYCLRGDTLEEAAKKAGIPPETLKATVERYNQAVDFGKDTEFGRTSLTSGFGKLVKIEKGPFYLYRSRGRIIATYCGLRIDPKGEVIDVFGEPIRGLWACGEVCGGVHGAAYMTGTAVCKAMAYGRIAALEIAGKKS</sequence>
<dbReference type="GO" id="GO:0016491">
    <property type="term" value="F:oxidoreductase activity"/>
    <property type="evidence" value="ECO:0007669"/>
    <property type="project" value="UniProtKB-KW"/>
</dbReference>
<dbReference type="GO" id="GO:0010181">
    <property type="term" value="F:FMN binding"/>
    <property type="evidence" value="ECO:0007669"/>
    <property type="project" value="InterPro"/>
</dbReference>
<dbReference type="PANTHER" id="PTHR43400">
    <property type="entry name" value="FUMARATE REDUCTASE"/>
    <property type="match status" value="1"/>
</dbReference>
<dbReference type="Gene3D" id="3.90.700.10">
    <property type="entry name" value="Succinate dehydrogenase/fumarate reductase flavoprotein, catalytic domain"/>
    <property type="match status" value="1"/>
</dbReference>
<evidence type="ECO:0000256" key="2">
    <source>
        <dbReference type="ARBA" id="ARBA00022630"/>
    </source>
</evidence>
<comment type="similarity">
    <text evidence="5">Belongs to the FAD-dependent oxidoreductase 2 family. FRD/SDH subfamily.</text>
</comment>
<dbReference type="InterPro" id="IPR010960">
    <property type="entry name" value="Flavocytochrome_c"/>
</dbReference>
<dbReference type="RefSeq" id="WP_120177115.1">
    <property type="nucleotide sequence ID" value="NZ_AP018786.1"/>
</dbReference>
<keyword evidence="3 5" id="KW-0274">FAD</keyword>
<dbReference type="SUPFAM" id="SSF56425">
    <property type="entry name" value="Succinate dehydrogenase/fumarate reductase flavoprotein, catalytic domain"/>
    <property type="match status" value="1"/>
</dbReference>
<name>A0A2Z6IAU6_9BURK</name>
<evidence type="ECO:0000256" key="5">
    <source>
        <dbReference type="RuleBase" id="RU366062"/>
    </source>
</evidence>
<feature type="signal peptide" evidence="5">
    <location>
        <begin position="1"/>
        <end position="25"/>
    </location>
</feature>
<organism evidence="7 8">
    <name type="scientific">Sutterella megalosphaeroides</name>
    <dbReference type="NCBI Taxonomy" id="2494234"/>
    <lineage>
        <taxon>Bacteria</taxon>
        <taxon>Pseudomonadati</taxon>
        <taxon>Pseudomonadota</taxon>
        <taxon>Betaproteobacteria</taxon>
        <taxon>Burkholderiales</taxon>
        <taxon>Sutterellaceae</taxon>
        <taxon>Sutterella</taxon>
    </lineage>
</organism>
<keyword evidence="2 5" id="KW-0285">Flavoprotein</keyword>
<dbReference type="SUPFAM" id="SSF51905">
    <property type="entry name" value="FAD/NAD(P)-binding domain"/>
    <property type="match status" value="1"/>
</dbReference>
<evidence type="ECO:0000313" key="8">
    <source>
        <dbReference type="Proteomes" id="UP000271003"/>
    </source>
</evidence>
<evidence type="ECO:0000259" key="6">
    <source>
        <dbReference type="Pfam" id="PF00890"/>
    </source>
</evidence>